<protein>
    <submittedName>
        <fullName evidence="1">Uncharacterized protein</fullName>
    </submittedName>
</protein>
<dbReference type="RefSeq" id="WP_319615629.1">
    <property type="nucleotide sequence ID" value="NZ_JAWXYB010000018.1"/>
</dbReference>
<dbReference type="AlphaFoldDB" id="A0AAW9DVZ7"/>
<evidence type="ECO:0000313" key="2">
    <source>
        <dbReference type="Proteomes" id="UP001279553"/>
    </source>
</evidence>
<sequence length="90" mass="10176">MKTPEAQVKKVFCFFFSKKKRFLNLNYAPRPRLVAGARHCASGQPVRQKLARSAVMAISGAGQVRIRGKIKSTSFLEKRSKKFYLLGQCI</sequence>
<name>A0AAW9DVZ7_ACIAO</name>
<evidence type="ECO:0000313" key="1">
    <source>
        <dbReference type="EMBL" id="MDX5932777.1"/>
    </source>
</evidence>
<comment type="caution">
    <text evidence="1">The sequence shown here is derived from an EMBL/GenBank/DDBJ whole genome shotgun (WGS) entry which is preliminary data.</text>
</comment>
<accession>A0AAW9DVZ7</accession>
<organism evidence="1 2">
    <name type="scientific">Acidiphilium acidophilum</name>
    <name type="common">Thiobacillus acidophilus</name>
    <dbReference type="NCBI Taxonomy" id="76588"/>
    <lineage>
        <taxon>Bacteria</taxon>
        <taxon>Pseudomonadati</taxon>
        <taxon>Pseudomonadota</taxon>
        <taxon>Alphaproteobacteria</taxon>
        <taxon>Acetobacterales</taxon>
        <taxon>Acidocellaceae</taxon>
        <taxon>Acidiphilium</taxon>
    </lineage>
</organism>
<dbReference type="EMBL" id="JAWXYB010000018">
    <property type="protein sequence ID" value="MDX5932777.1"/>
    <property type="molecule type" value="Genomic_DNA"/>
</dbReference>
<gene>
    <name evidence="1" type="ORF">SIL87_18660</name>
</gene>
<reference evidence="1 2" key="1">
    <citation type="submission" date="2023-11" db="EMBL/GenBank/DDBJ databases">
        <title>MicrobeMod: A computational toolkit for identifying prokaryotic methylation and restriction-modification with nanopore sequencing.</title>
        <authorList>
            <person name="Crits-Christoph A."/>
            <person name="Kang S.C."/>
            <person name="Lee H."/>
            <person name="Ostrov N."/>
        </authorList>
    </citation>
    <scope>NUCLEOTIDE SEQUENCE [LARGE SCALE GENOMIC DNA]</scope>
    <source>
        <strain evidence="1 2">DSMZ 700</strain>
    </source>
</reference>
<dbReference type="Proteomes" id="UP001279553">
    <property type="component" value="Unassembled WGS sequence"/>
</dbReference>
<keyword evidence="2" id="KW-1185">Reference proteome</keyword>
<proteinExistence type="predicted"/>